<reference evidence="8" key="2">
    <citation type="submission" date="2023-05" db="EMBL/GenBank/DDBJ databases">
        <authorList>
            <consortium name="Lawrence Berkeley National Laboratory"/>
            <person name="Steindorff A."/>
            <person name="Hensen N."/>
            <person name="Bonometti L."/>
            <person name="Westerberg I."/>
            <person name="Brannstrom I.O."/>
            <person name="Guillou S."/>
            <person name="Cros-Aarteil S."/>
            <person name="Calhoun S."/>
            <person name="Haridas S."/>
            <person name="Kuo A."/>
            <person name="Mondo S."/>
            <person name="Pangilinan J."/>
            <person name="Riley R."/>
            <person name="Labutti K."/>
            <person name="Andreopoulos B."/>
            <person name="Lipzen A."/>
            <person name="Chen C."/>
            <person name="Yanf M."/>
            <person name="Daum C."/>
            <person name="Ng V."/>
            <person name="Clum A."/>
            <person name="Ohm R."/>
            <person name="Martin F."/>
            <person name="Silar P."/>
            <person name="Natvig D."/>
            <person name="Lalanne C."/>
            <person name="Gautier V."/>
            <person name="Ament-Velasquez S.L."/>
            <person name="Kruys A."/>
            <person name="Hutchinson M.I."/>
            <person name="Powell A.J."/>
            <person name="Barry K."/>
            <person name="Miller A.N."/>
            <person name="Grigoriev I.V."/>
            <person name="Debuchy R."/>
            <person name="Gladieux P."/>
            <person name="Thoren M.H."/>
            <person name="Johannesson H."/>
        </authorList>
    </citation>
    <scope>NUCLEOTIDE SEQUENCE</scope>
    <source>
        <strain evidence="8">CBS 315.58</strain>
    </source>
</reference>
<sequence length="138" mass="14613">NPKNPIVIHAGTHGYLYHGCYTETTNIANSTNKRALDGGTNTVLPDTMTVEKCLGFCNKYKFAGLEYSRECWCAQGLSGLSSKVDDKECDTPCDGNSTQACGGALRLTVYITSAAALEKVPLLLSLGVVGVTVLGSVF</sequence>
<dbReference type="InterPro" id="IPR051836">
    <property type="entry name" value="Kremen_rcpt"/>
</dbReference>
<dbReference type="PANTHER" id="PTHR24269">
    <property type="entry name" value="KREMEN PROTEIN"/>
    <property type="match status" value="1"/>
</dbReference>
<dbReference type="SMART" id="SM00321">
    <property type="entry name" value="WSC"/>
    <property type="match status" value="1"/>
</dbReference>
<keyword evidence="4" id="KW-1133">Transmembrane helix</keyword>
<keyword evidence="5" id="KW-0472">Membrane</keyword>
<evidence type="ECO:0000256" key="3">
    <source>
        <dbReference type="ARBA" id="ARBA00022729"/>
    </source>
</evidence>
<comment type="subcellular location">
    <subcellularLocation>
        <location evidence="1">Membrane</location>
        <topology evidence="1">Single-pass membrane protein</topology>
    </subcellularLocation>
</comment>
<evidence type="ECO:0000256" key="1">
    <source>
        <dbReference type="ARBA" id="ARBA00004167"/>
    </source>
</evidence>
<dbReference type="PROSITE" id="PS51212">
    <property type="entry name" value="WSC"/>
    <property type="match status" value="1"/>
</dbReference>
<dbReference type="Proteomes" id="UP001303160">
    <property type="component" value="Unassembled WGS sequence"/>
</dbReference>
<comment type="caution">
    <text evidence="8">The sequence shown here is derived from an EMBL/GenBank/DDBJ whole genome shotgun (WGS) entry which is preliminary data.</text>
</comment>
<evidence type="ECO:0000256" key="2">
    <source>
        <dbReference type="ARBA" id="ARBA00022692"/>
    </source>
</evidence>
<evidence type="ECO:0000313" key="8">
    <source>
        <dbReference type="EMBL" id="KAK4205305.1"/>
    </source>
</evidence>
<keyword evidence="6" id="KW-0325">Glycoprotein</keyword>
<dbReference type="AlphaFoldDB" id="A0AAN6XRJ8"/>
<evidence type="ECO:0000256" key="4">
    <source>
        <dbReference type="ARBA" id="ARBA00022989"/>
    </source>
</evidence>
<evidence type="ECO:0000256" key="6">
    <source>
        <dbReference type="ARBA" id="ARBA00023180"/>
    </source>
</evidence>
<keyword evidence="3" id="KW-0732">Signal</keyword>
<protein>
    <submittedName>
        <fullName evidence="8">WSC domain-containing protein</fullName>
    </submittedName>
</protein>
<keyword evidence="2" id="KW-0812">Transmembrane</keyword>
<dbReference type="Pfam" id="PF01822">
    <property type="entry name" value="WSC"/>
    <property type="match status" value="1"/>
</dbReference>
<accession>A0AAN6XRJ8</accession>
<dbReference type="GO" id="GO:0005886">
    <property type="term" value="C:plasma membrane"/>
    <property type="evidence" value="ECO:0007669"/>
    <property type="project" value="TreeGrafter"/>
</dbReference>
<proteinExistence type="predicted"/>
<dbReference type="InterPro" id="IPR002889">
    <property type="entry name" value="WSC_carb-bd"/>
</dbReference>
<evidence type="ECO:0000313" key="9">
    <source>
        <dbReference type="Proteomes" id="UP001303160"/>
    </source>
</evidence>
<gene>
    <name evidence="8" type="ORF">QBC40DRAFT_141421</name>
</gene>
<dbReference type="EMBL" id="MU863877">
    <property type="protein sequence ID" value="KAK4205305.1"/>
    <property type="molecule type" value="Genomic_DNA"/>
</dbReference>
<reference evidence="8" key="1">
    <citation type="journal article" date="2023" name="Mol. Phylogenet. Evol.">
        <title>Genome-scale phylogeny and comparative genomics of the fungal order Sordariales.</title>
        <authorList>
            <person name="Hensen N."/>
            <person name="Bonometti L."/>
            <person name="Westerberg I."/>
            <person name="Brannstrom I.O."/>
            <person name="Guillou S."/>
            <person name="Cros-Aarteil S."/>
            <person name="Calhoun S."/>
            <person name="Haridas S."/>
            <person name="Kuo A."/>
            <person name="Mondo S."/>
            <person name="Pangilinan J."/>
            <person name="Riley R."/>
            <person name="LaButti K."/>
            <person name="Andreopoulos B."/>
            <person name="Lipzen A."/>
            <person name="Chen C."/>
            <person name="Yan M."/>
            <person name="Daum C."/>
            <person name="Ng V."/>
            <person name="Clum A."/>
            <person name="Steindorff A."/>
            <person name="Ohm R.A."/>
            <person name="Martin F."/>
            <person name="Silar P."/>
            <person name="Natvig D.O."/>
            <person name="Lalanne C."/>
            <person name="Gautier V."/>
            <person name="Ament-Velasquez S.L."/>
            <person name="Kruys A."/>
            <person name="Hutchinson M.I."/>
            <person name="Powell A.J."/>
            <person name="Barry K."/>
            <person name="Miller A.N."/>
            <person name="Grigoriev I.V."/>
            <person name="Debuchy R."/>
            <person name="Gladieux P."/>
            <person name="Hiltunen Thoren M."/>
            <person name="Johannesson H."/>
        </authorList>
    </citation>
    <scope>NUCLEOTIDE SEQUENCE</scope>
    <source>
        <strain evidence="8">CBS 315.58</strain>
    </source>
</reference>
<keyword evidence="9" id="KW-1185">Reference proteome</keyword>
<organism evidence="8 9">
    <name type="scientific">Triangularia verruculosa</name>
    <dbReference type="NCBI Taxonomy" id="2587418"/>
    <lineage>
        <taxon>Eukaryota</taxon>
        <taxon>Fungi</taxon>
        <taxon>Dikarya</taxon>
        <taxon>Ascomycota</taxon>
        <taxon>Pezizomycotina</taxon>
        <taxon>Sordariomycetes</taxon>
        <taxon>Sordariomycetidae</taxon>
        <taxon>Sordariales</taxon>
        <taxon>Podosporaceae</taxon>
        <taxon>Triangularia</taxon>
    </lineage>
</organism>
<name>A0AAN6XRJ8_9PEZI</name>
<evidence type="ECO:0000259" key="7">
    <source>
        <dbReference type="PROSITE" id="PS51212"/>
    </source>
</evidence>
<feature type="non-terminal residue" evidence="8">
    <location>
        <position position="138"/>
    </location>
</feature>
<evidence type="ECO:0000256" key="5">
    <source>
        <dbReference type="ARBA" id="ARBA00023136"/>
    </source>
</evidence>
<feature type="domain" description="WSC" evidence="7">
    <location>
        <begin position="14"/>
        <end position="113"/>
    </location>
</feature>
<feature type="non-terminal residue" evidence="8">
    <location>
        <position position="1"/>
    </location>
</feature>
<dbReference type="PANTHER" id="PTHR24269:SF16">
    <property type="entry name" value="PROTEIN SLG1"/>
    <property type="match status" value="1"/>
</dbReference>